<reference evidence="20" key="2">
    <citation type="submission" date="2025-09" db="UniProtKB">
        <authorList>
            <consortium name="Ensembl"/>
        </authorList>
    </citation>
    <scope>IDENTIFICATION</scope>
</reference>
<comment type="function">
    <text evidence="12">Together with IFNAR1, forms the heterodimeric receptor for type I interferons (including interferons alpha, beta, epsilon, omega and kappa). Type I interferon binding activates the JAK-STAT signaling cascade, resulting in transcriptional activation or repression of interferon-regulated genes that encode the effectors of the interferon response. Mechanistically, type I interferon-binding brings the IFNAR1 and IFNAR2 subunits into close proximity with one another, driving their associated Janus kinases (JAKs) (TYK2 bound to IFNAR1 and JAK1 bound to IFNAR2) to cross-phosphorylate one another. The activated kinases phosphorylate specific tyrosine residues on the intracellular domains of IFNAR1 and IFNAR2, forming docking sites for the STAT transcription factors (STAT1, STAT2 and STAT). STAT proteins are then phosphorylated by the JAKs, promoting their translocation into the nucleus to regulate expression of interferon-regulated genes.</text>
</comment>
<dbReference type="Ensembl" id="ENSMSIT00000023826.1">
    <property type="protein sequence ID" value="ENSMSIP00000018858.1"/>
    <property type="gene ID" value="ENSMSIG00000016067.1"/>
</dbReference>
<dbReference type="InterPro" id="IPR050650">
    <property type="entry name" value="Type-II_Cytokine-TF_Rcpt"/>
</dbReference>
<protein>
    <recommendedName>
        <fullName evidence="13">Interferon alpha/beta receptor 2</fullName>
    </recommendedName>
    <alternativeName>
        <fullName evidence="14">Type I interferon receptor 2</fullName>
    </alternativeName>
</protein>
<sequence>MRSRCTVSAAGLLSLCLVVSVSLETITPSAFDGYPDEPCTINITIRNSRLILSWELENKSGPPANYTLWYTVMSKDENLTKVKNCSDTTKSSCDVTDKWLEGMESYVVAIVIVHRGDLTVCRCSDYIVPANAPLEPPEFEIVGFTDHINVTMEFPPVTSKIIQEKMRTTPFVIKEQIGDSVRKKHEPKVNNVTGNFTFVLRDLLPKTNYCVSLYFDDDPAIKSPLKCIVLQPGQESGLSESAIVGITTSCLVVMVFVSTIVMLKRIGYICLKDNLPNVLNFRHFLTWIFPERSPSEAIDRLEIIPTNKKKRLWNYDYEDGSDSDEEVPTASVTGYTMHGLTGKPLQQTSDTSASPEDPLHEEDSGAEESDEAGAGAGAEPQLPTEAGAGPSEDPSGPYERRKSVLEDSFPREDNSSMDEPGDNIIFNVNLNSVFLRVLHDEDASETLSLEEDTILLDEGPQRTESDLRIAGGDRTQPPLPSLPSQDLWTEDGSSEKSDTSDSDADVGDGYIMR</sequence>
<dbReference type="GO" id="GO:0004905">
    <property type="term" value="F:type I interferon receptor activity"/>
    <property type="evidence" value="ECO:0007669"/>
    <property type="project" value="Ensembl"/>
</dbReference>
<dbReference type="AlphaFoldDB" id="A0A8C6HBP9"/>
<evidence type="ECO:0000256" key="1">
    <source>
        <dbReference type="ARBA" id="ARBA00004251"/>
    </source>
</evidence>
<dbReference type="InterPro" id="IPR003961">
    <property type="entry name" value="FN3_dom"/>
</dbReference>
<reference evidence="20" key="1">
    <citation type="submission" date="2025-08" db="UniProtKB">
        <authorList>
            <consortium name="Ensembl"/>
        </authorList>
    </citation>
    <scope>IDENTIFICATION</scope>
</reference>
<comment type="subcellular location">
    <subcellularLocation>
        <location evidence="1">Cell membrane</location>
        <topology evidence="1">Single-pass type I membrane protein</topology>
    </subcellularLocation>
</comment>
<keyword evidence="4" id="KW-0597">Phosphoprotein</keyword>
<dbReference type="FunFam" id="2.60.40.10:FF:003228">
    <property type="entry name" value="Interferon alpha and beta receptor subunit 2"/>
    <property type="match status" value="1"/>
</dbReference>
<evidence type="ECO:0000256" key="11">
    <source>
        <dbReference type="ARBA" id="ARBA00023180"/>
    </source>
</evidence>
<dbReference type="InterPro" id="IPR015373">
    <property type="entry name" value="Interferon/interleukin_rcp_dom"/>
</dbReference>
<dbReference type="SUPFAM" id="SSF49265">
    <property type="entry name" value="Fibronectin type III"/>
    <property type="match status" value="2"/>
</dbReference>
<evidence type="ECO:0000256" key="15">
    <source>
        <dbReference type="SAM" id="MobiDB-lite"/>
    </source>
</evidence>
<dbReference type="GO" id="GO:0033080">
    <property type="term" value="P:immature T cell proliferation in thymus"/>
    <property type="evidence" value="ECO:0007669"/>
    <property type="project" value="Ensembl"/>
</dbReference>
<feature type="signal peptide" evidence="17">
    <location>
        <begin position="1"/>
        <end position="23"/>
    </location>
</feature>
<evidence type="ECO:0000256" key="5">
    <source>
        <dbReference type="ARBA" id="ARBA00022692"/>
    </source>
</evidence>
<keyword evidence="11" id="KW-0325">Glycoprotein</keyword>
<evidence type="ECO:0000256" key="17">
    <source>
        <dbReference type="SAM" id="SignalP"/>
    </source>
</evidence>
<keyword evidence="6 17" id="KW-0732">Signal</keyword>
<evidence type="ECO:0000256" key="7">
    <source>
        <dbReference type="ARBA" id="ARBA00022989"/>
    </source>
</evidence>
<keyword evidence="9" id="KW-1015">Disulfide bond</keyword>
<dbReference type="Pfam" id="PF09294">
    <property type="entry name" value="Interfer-bind"/>
    <property type="match status" value="1"/>
</dbReference>
<evidence type="ECO:0000256" key="10">
    <source>
        <dbReference type="ARBA" id="ARBA00023170"/>
    </source>
</evidence>
<dbReference type="PANTHER" id="PTHR20859:SF84">
    <property type="entry name" value="INTERFERON ALPHA_BETA RECEPTOR 2"/>
    <property type="match status" value="1"/>
</dbReference>
<accession>A0A8C6HBP9</accession>
<evidence type="ECO:0000256" key="6">
    <source>
        <dbReference type="ARBA" id="ARBA00022729"/>
    </source>
</evidence>
<keyword evidence="21" id="KW-1185">Reference proteome</keyword>
<evidence type="ECO:0000256" key="2">
    <source>
        <dbReference type="ARBA" id="ARBA00005399"/>
    </source>
</evidence>
<dbReference type="PANTHER" id="PTHR20859">
    <property type="entry name" value="INTERFERON/INTERLEUKIN RECEPTOR"/>
    <property type="match status" value="1"/>
</dbReference>
<dbReference type="FunFam" id="2.60.40.10:FF:000909">
    <property type="entry name" value="Interferon alpha/beta receptor 2"/>
    <property type="match status" value="1"/>
</dbReference>
<feature type="domain" description="Fibronectin type-III" evidence="18">
    <location>
        <begin position="24"/>
        <end position="110"/>
    </location>
</feature>
<dbReference type="Gene3D" id="2.60.40.10">
    <property type="entry name" value="Immunoglobulins"/>
    <property type="match status" value="2"/>
</dbReference>
<dbReference type="GeneTree" id="ENSGT00510000049322"/>
<feature type="compositionally biased region" description="Polar residues" evidence="15">
    <location>
        <begin position="344"/>
        <end position="354"/>
    </location>
</feature>
<feature type="domain" description="Interferon/interleukin receptor" evidence="19">
    <location>
        <begin position="133"/>
        <end position="229"/>
    </location>
</feature>
<evidence type="ECO:0000256" key="8">
    <source>
        <dbReference type="ARBA" id="ARBA00023136"/>
    </source>
</evidence>
<keyword evidence="10" id="KW-0675">Receptor</keyword>
<comment type="similarity">
    <text evidence="2">Belongs to the type II cytokine receptor family.</text>
</comment>
<feature type="region of interest" description="Disordered" evidence="15">
    <location>
        <begin position="457"/>
        <end position="513"/>
    </location>
</feature>
<dbReference type="InterPro" id="IPR036116">
    <property type="entry name" value="FN3_sf"/>
</dbReference>
<dbReference type="GO" id="GO:0005886">
    <property type="term" value="C:plasma membrane"/>
    <property type="evidence" value="ECO:0007669"/>
    <property type="project" value="UniProtKB-SubCell"/>
</dbReference>
<dbReference type="GO" id="GO:0005615">
    <property type="term" value="C:extracellular space"/>
    <property type="evidence" value="ECO:0007669"/>
    <property type="project" value="Ensembl"/>
</dbReference>
<evidence type="ECO:0000256" key="14">
    <source>
        <dbReference type="ARBA" id="ARBA00076545"/>
    </source>
</evidence>
<keyword evidence="8 16" id="KW-0472">Membrane</keyword>
<evidence type="ECO:0000256" key="4">
    <source>
        <dbReference type="ARBA" id="ARBA00022553"/>
    </source>
</evidence>
<keyword evidence="7 16" id="KW-1133">Transmembrane helix</keyword>
<feature type="region of interest" description="Disordered" evidence="15">
    <location>
        <begin position="334"/>
        <end position="403"/>
    </location>
</feature>
<feature type="transmembrane region" description="Helical" evidence="16">
    <location>
        <begin position="242"/>
        <end position="263"/>
    </location>
</feature>
<dbReference type="Proteomes" id="UP000694415">
    <property type="component" value="Unplaced"/>
</dbReference>
<evidence type="ECO:0000313" key="20">
    <source>
        <dbReference type="Ensembl" id="ENSMSIP00000018858.1"/>
    </source>
</evidence>
<keyword evidence="5 16" id="KW-0812">Transmembrane</keyword>
<feature type="chain" id="PRO_5034002427" description="Interferon alpha/beta receptor 2" evidence="17">
    <location>
        <begin position="24"/>
        <end position="513"/>
    </location>
</feature>
<dbReference type="GO" id="GO:0006357">
    <property type="term" value="P:regulation of transcription by RNA polymerase II"/>
    <property type="evidence" value="ECO:0007669"/>
    <property type="project" value="Ensembl"/>
</dbReference>
<evidence type="ECO:0000256" key="12">
    <source>
        <dbReference type="ARBA" id="ARBA00057968"/>
    </source>
</evidence>
<evidence type="ECO:0000256" key="3">
    <source>
        <dbReference type="ARBA" id="ARBA00022475"/>
    </source>
</evidence>
<evidence type="ECO:0000313" key="21">
    <source>
        <dbReference type="Proteomes" id="UP000694415"/>
    </source>
</evidence>
<organism evidence="20 21">
    <name type="scientific">Mus spicilegus</name>
    <name type="common">Mound-building mouse</name>
    <dbReference type="NCBI Taxonomy" id="10103"/>
    <lineage>
        <taxon>Eukaryota</taxon>
        <taxon>Metazoa</taxon>
        <taxon>Chordata</taxon>
        <taxon>Craniata</taxon>
        <taxon>Vertebrata</taxon>
        <taxon>Euteleostomi</taxon>
        <taxon>Mammalia</taxon>
        <taxon>Eutheria</taxon>
        <taxon>Euarchontoglires</taxon>
        <taxon>Glires</taxon>
        <taxon>Rodentia</taxon>
        <taxon>Myomorpha</taxon>
        <taxon>Muroidea</taxon>
        <taxon>Muridae</taxon>
        <taxon>Murinae</taxon>
        <taxon>Mus</taxon>
        <taxon>Mus</taxon>
    </lineage>
</organism>
<dbReference type="InterPro" id="IPR013783">
    <property type="entry name" value="Ig-like_fold"/>
</dbReference>
<name>A0A8C6HBP9_MUSSI</name>
<evidence type="ECO:0000256" key="13">
    <source>
        <dbReference type="ARBA" id="ARBA00068670"/>
    </source>
</evidence>
<keyword evidence="3" id="KW-1003">Cell membrane</keyword>
<dbReference type="Pfam" id="PF01108">
    <property type="entry name" value="Tissue_fac"/>
    <property type="match status" value="1"/>
</dbReference>
<evidence type="ECO:0000256" key="16">
    <source>
        <dbReference type="SAM" id="Phobius"/>
    </source>
</evidence>
<evidence type="ECO:0000259" key="18">
    <source>
        <dbReference type="Pfam" id="PF01108"/>
    </source>
</evidence>
<evidence type="ECO:0000259" key="19">
    <source>
        <dbReference type="Pfam" id="PF09294"/>
    </source>
</evidence>
<dbReference type="GO" id="GO:0042018">
    <property type="term" value="F:interleukin-22 receptor activity"/>
    <property type="evidence" value="ECO:0007669"/>
    <property type="project" value="TreeGrafter"/>
</dbReference>
<evidence type="ECO:0000256" key="9">
    <source>
        <dbReference type="ARBA" id="ARBA00023157"/>
    </source>
</evidence>
<proteinExistence type="inferred from homology"/>